<keyword evidence="2" id="KW-0472">Membrane</keyword>
<evidence type="ECO:0000256" key="2">
    <source>
        <dbReference type="SAM" id="Phobius"/>
    </source>
</evidence>
<feature type="region of interest" description="Disordered" evidence="1">
    <location>
        <begin position="56"/>
        <end position="79"/>
    </location>
</feature>
<keyword evidence="2" id="KW-1133">Transmembrane helix</keyword>
<organism evidence="3 4">
    <name type="scientific">Ridgeia piscesae</name>
    <name type="common">Tubeworm</name>
    <dbReference type="NCBI Taxonomy" id="27915"/>
    <lineage>
        <taxon>Eukaryota</taxon>
        <taxon>Metazoa</taxon>
        <taxon>Spiralia</taxon>
        <taxon>Lophotrochozoa</taxon>
        <taxon>Annelida</taxon>
        <taxon>Polychaeta</taxon>
        <taxon>Sedentaria</taxon>
        <taxon>Canalipalpata</taxon>
        <taxon>Sabellida</taxon>
        <taxon>Siboglinidae</taxon>
        <taxon>Ridgeia</taxon>
    </lineage>
</organism>
<evidence type="ECO:0000313" key="4">
    <source>
        <dbReference type="Proteomes" id="UP001209878"/>
    </source>
</evidence>
<evidence type="ECO:0000256" key="1">
    <source>
        <dbReference type="SAM" id="MobiDB-lite"/>
    </source>
</evidence>
<keyword evidence="2" id="KW-0812">Transmembrane</keyword>
<proteinExistence type="predicted"/>
<reference evidence="3" key="1">
    <citation type="journal article" date="2023" name="Mol. Biol. Evol.">
        <title>Third-Generation Sequencing Reveals the Adaptive Role of the Epigenome in Three Deep-Sea Polychaetes.</title>
        <authorList>
            <person name="Perez M."/>
            <person name="Aroh O."/>
            <person name="Sun Y."/>
            <person name="Lan Y."/>
            <person name="Juniper S.K."/>
            <person name="Young C.R."/>
            <person name="Angers B."/>
            <person name="Qian P.Y."/>
        </authorList>
    </citation>
    <scope>NUCLEOTIDE SEQUENCE</scope>
    <source>
        <strain evidence="3">R07B-5</strain>
    </source>
</reference>
<sequence>MCVCVCVYVSAACPACQVATCTLGTGASIGIAVATFFLGIVITSVVMSSHLRMRFNNHEPNSQSHQREPPPVEMETGIPDYDHLTRVPGELDVPNVYEVLSAK</sequence>
<name>A0AAD9JPI1_RIDPI</name>
<keyword evidence="4" id="KW-1185">Reference proteome</keyword>
<evidence type="ECO:0000313" key="3">
    <source>
        <dbReference type="EMBL" id="KAK2155745.1"/>
    </source>
</evidence>
<feature type="transmembrane region" description="Helical" evidence="2">
    <location>
        <begin position="28"/>
        <end position="47"/>
    </location>
</feature>
<comment type="caution">
    <text evidence="3">The sequence shown here is derived from an EMBL/GenBank/DDBJ whole genome shotgun (WGS) entry which is preliminary data.</text>
</comment>
<dbReference type="AlphaFoldDB" id="A0AAD9JPI1"/>
<accession>A0AAD9JPI1</accession>
<protein>
    <submittedName>
        <fullName evidence="3">Uncharacterized protein</fullName>
    </submittedName>
</protein>
<dbReference type="EMBL" id="JAODUO010002043">
    <property type="protein sequence ID" value="KAK2155745.1"/>
    <property type="molecule type" value="Genomic_DNA"/>
</dbReference>
<gene>
    <name evidence="3" type="ORF">NP493_2045g00000</name>
</gene>
<dbReference type="Proteomes" id="UP001209878">
    <property type="component" value="Unassembled WGS sequence"/>
</dbReference>